<dbReference type="RefSeq" id="XP_049304039.1">
    <property type="nucleotide sequence ID" value="XM_049448082.1"/>
</dbReference>
<accession>A0ABM3JA93</accession>
<keyword evidence="5" id="KW-0479">Metal-binding</keyword>
<name>A0ABM3JA93_BACDO</name>
<evidence type="ECO:0000256" key="2">
    <source>
        <dbReference type="ARBA" id="ARBA00004123"/>
    </source>
</evidence>
<evidence type="ECO:0000256" key="1">
    <source>
        <dbReference type="ARBA" id="ARBA00001968"/>
    </source>
</evidence>
<evidence type="ECO:0000313" key="11">
    <source>
        <dbReference type="RefSeq" id="XP_049306136.1"/>
    </source>
</evidence>
<protein>
    <submittedName>
        <fullName evidence="10 11">Nuclease HARBI1</fullName>
    </submittedName>
</protein>
<feature type="domain" description="DDE Tnp4" evidence="8">
    <location>
        <begin position="154"/>
        <end position="305"/>
    </location>
</feature>
<comment type="subcellular location">
    <subcellularLocation>
        <location evidence="2">Nucleus</location>
    </subcellularLocation>
</comment>
<gene>
    <name evidence="11" type="primary">LOC125776672</name>
    <name evidence="10" type="synonym">LOC125776337</name>
</gene>
<dbReference type="GeneID" id="125776672"/>
<reference evidence="9 10" key="1">
    <citation type="submission" date="2025-05" db="UniProtKB">
        <authorList>
            <consortium name="RefSeq"/>
        </authorList>
    </citation>
    <scope>NUCLEOTIDE SEQUENCE [LARGE SCALE GENOMIC DNA]</scope>
    <source>
        <tissue evidence="10 11">Adult</tissue>
    </source>
</reference>
<evidence type="ECO:0000256" key="5">
    <source>
        <dbReference type="ARBA" id="ARBA00022723"/>
    </source>
</evidence>
<evidence type="ECO:0000256" key="7">
    <source>
        <dbReference type="ARBA" id="ARBA00023242"/>
    </source>
</evidence>
<dbReference type="Proteomes" id="UP001652620">
    <property type="component" value="Chromosome 2"/>
</dbReference>
<keyword evidence="9" id="KW-1185">Reference proteome</keyword>
<dbReference type="PANTHER" id="PTHR22930">
    <property type="match status" value="1"/>
</dbReference>
<dbReference type="Pfam" id="PF13359">
    <property type="entry name" value="DDE_Tnp_4"/>
    <property type="match status" value="1"/>
</dbReference>
<evidence type="ECO:0000313" key="10">
    <source>
        <dbReference type="RefSeq" id="XP_049304039.1"/>
    </source>
</evidence>
<comment type="cofactor">
    <cofactor evidence="1">
        <name>a divalent metal cation</name>
        <dbReference type="ChEBI" id="CHEBI:60240"/>
    </cofactor>
</comment>
<sequence length="359" mass="41496">MININLRRLLLADENVQDQRVARRKIRDASNPLELQDQLFQKCYRTNKTAFKYLLDITTNKASNPMKSFGIPPIVKLAASLRFFAEGGYQKGVGREYDVGLSQSAFSATLEEMLDVFEVNLCRLWIKWMSNEEMRSAALKFYEKYKIPSVMGCIDGTHIKIVGPKHNKHSFYNRKGYFSLNALVVCDQKMRFRFIDASHPGACHDSLVWNVSELKRHICNNRSNFWMLGDAGYPLESFLLTPYRTPEEGSVEAKFNLAHSRCRNIIERAIGLLKSRWRCLLGARELYYSPQKAAKIFNVCVMLHNLCIHFKDQFADIVEIPDCDEEESLVTMEEDNIDFGMQRMSEAQRIRNQIAHSLP</sequence>
<organism evidence="9 11">
    <name type="scientific">Bactrocera dorsalis</name>
    <name type="common">Oriental fruit fly</name>
    <name type="synonym">Dacus dorsalis</name>
    <dbReference type="NCBI Taxonomy" id="27457"/>
    <lineage>
        <taxon>Eukaryota</taxon>
        <taxon>Metazoa</taxon>
        <taxon>Ecdysozoa</taxon>
        <taxon>Arthropoda</taxon>
        <taxon>Hexapoda</taxon>
        <taxon>Insecta</taxon>
        <taxon>Pterygota</taxon>
        <taxon>Neoptera</taxon>
        <taxon>Endopterygota</taxon>
        <taxon>Diptera</taxon>
        <taxon>Brachycera</taxon>
        <taxon>Muscomorpha</taxon>
        <taxon>Tephritoidea</taxon>
        <taxon>Tephritidae</taxon>
        <taxon>Bactrocera</taxon>
        <taxon>Bactrocera</taxon>
    </lineage>
</organism>
<dbReference type="RefSeq" id="XP_049306136.1">
    <property type="nucleotide sequence ID" value="XM_049450179.1"/>
</dbReference>
<dbReference type="InterPro" id="IPR045249">
    <property type="entry name" value="HARBI1-like"/>
</dbReference>
<comment type="similarity">
    <text evidence="3">Belongs to the HARBI1 family.</text>
</comment>
<keyword evidence="6" id="KW-0378">Hydrolase</keyword>
<evidence type="ECO:0000313" key="9">
    <source>
        <dbReference type="Proteomes" id="UP001652620"/>
    </source>
</evidence>
<dbReference type="PANTHER" id="PTHR22930:SF289">
    <property type="entry name" value="DDE TNP4 DOMAIN-CONTAINING PROTEIN-RELATED"/>
    <property type="match status" value="1"/>
</dbReference>
<keyword evidence="4" id="KW-0540">Nuclease</keyword>
<evidence type="ECO:0000256" key="3">
    <source>
        <dbReference type="ARBA" id="ARBA00006958"/>
    </source>
</evidence>
<evidence type="ECO:0000259" key="8">
    <source>
        <dbReference type="Pfam" id="PF13359"/>
    </source>
</evidence>
<proteinExistence type="inferred from homology"/>
<evidence type="ECO:0000256" key="6">
    <source>
        <dbReference type="ARBA" id="ARBA00022801"/>
    </source>
</evidence>
<evidence type="ECO:0000256" key="4">
    <source>
        <dbReference type="ARBA" id="ARBA00022722"/>
    </source>
</evidence>
<keyword evidence="7" id="KW-0539">Nucleus</keyword>
<dbReference type="InterPro" id="IPR027806">
    <property type="entry name" value="HARBI1_dom"/>
</dbReference>